<dbReference type="EMBL" id="CAXIEN010000129">
    <property type="protein sequence ID" value="CAL1280268.1"/>
    <property type="molecule type" value="Genomic_DNA"/>
</dbReference>
<dbReference type="InterPro" id="IPR012133">
    <property type="entry name" value="Alpha-hydoxy_acid_DH_FMN"/>
</dbReference>
<comment type="caution">
    <text evidence="8">The sequence shown here is derived from an EMBL/GenBank/DDBJ whole genome shotgun (WGS) entry which is preliminary data.</text>
</comment>
<dbReference type="InterPro" id="IPR013785">
    <property type="entry name" value="Aldolase_TIM"/>
</dbReference>
<gene>
    <name evidence="8" type="ORF">LARSCL_LOCUS10864</name>
</gene>
<keyword evidence="9" id="KW-1185">Reference proteome</keyword>
<dbReference type="PANTHER" id="PTHR10578:SF149">
    <property type="entry name" value="2-HYDROXYACID OXIDASE 2"/>
    <property type="match status" value="1"/>
</dbReference>
<evidence type="ECO:0000313" key="8">
    <source>
        <dbReference type="EMBL" id="CAL1280268.1"/>
    </source>
</evidence>
<reference evidence="8 9" key="1">
    <citation type="submission" date="2024-04" db="EMBL/GenBank/DDBJ databases">
        <authorList>
            <person name="Rising A."/>
            <person name="Reimegard J."/>
            <person name="Sonavane S."/>
            <person name="Akerstrom W."/>
            <person name="Nylinder S."/>
            <person name="Hedman E."/>
            <person name="Kallberg Y."/>
        </authorList>
    </citation>
    <scope>NUCLEOTIDE SEQUENCE [LARGE SCALE GENOMIC DNA]</scope>
</reference>
<dbReference type="InterPro" id="IPR000262">
    <property type="entry name" value="FMN-dep_DH"/>
</dbReference>
<dbReference type="CDD" id="cd02809">
    <property type="entry name" value="alpha_hydroxyacid_oxid_FMN"/>
    <property type="match status" value="1"/>
</dbReference>
<keyword evidence="3" id="KW-0560">Oxidoreductase</keyword>
<dbReference type="FunFam" id="3.20.20.70:FF:000056">
    <property type="entry name" value="hydroxyacid oxidase 2"/>
    <property type="match status" value="1"/>
</dbReference>
<sequence length="461" mass="51408">MLLEHVPPTKETKMPSMKHYKITIDLKKKILYPESRIPYSRKKSQNMPSRILFYLISFSILSFVLSREDIWNHIPCEEEYAPKHCDSDKFDLLTVDEYDRCAPAKLSLIARNYFLGAAGRRTTYKRNKDAFDEIKIVPHMLRDVSRNTLETSTLGLNVDFPIGLSPVAMQKLAHPDGEIATVKGISSFRTIMILSSFASTRLEEVALAAQKSSIHLWMQIYIFDNRTLTTTLIRRAEMSGFKGIVITADSPVDGTVTCDGKNQIFSVEGKLLANFDSFNLKYSSSAVFQDIVYLRRLTKLPIIIKGLLTAEDAIRAMLAGASAILVSNHGGRQIDGDQAAIEALPGVVNAVKKLFPLRDLYMDSGVRSGQDVFKAIALGAKMVFIGRPIIWGLALGGSKGVNNVMNILRNEFNETMLLSGASNVNEIKKDNVISKVSIWGVNSFGIPQQLIHEYEDILRGI</sequence>
<evidence type="ECO:0000256" key="6">
    <source>
        <dbReference type="ARBA" id="ARBA00029327"/>
    </source>
</evidence>
<dbReference type="GO" id="GO:0003973">
    <property type="term" value="F:(S)-2-hydroxy-acid oxidase activity"/>
    <property type="evidence" value="ECO:0007669"/>
    <property type="project" value="UniProtKB-EC"/>
</dbReference>
<dbReference type="EC" id="1.1.3.15" evidence="2"/>
<dbReference type="PANTHER" id="PTHR10578">
    <property type="entry name" value="S -2-HYDROXY-ACID OXIDASE-RELATED"/>
    <property type="match status" value="1"/>
</dbReference>
<dbReference type="GO" id="GO:0005782">
    <property type="term" value="C:peroxisomal matrix"/>
    <property type="evidence" value="ECO:0007669"/>
    <property type="project" value="TreeGrafter"/>
</dbReference>
<dbReference type="GO" id="GO:0010181">
    <property type="term" value="F:FMN binding"/>
    <property type="evidence" value="ECO:0007669"/>
    <property type="project" value="InterPro"/>
</dbReference>
<dbReference type="InterPro" id="IPR008259">
    <property type="entry name" value="FMN_hydac_DH_AS"/>
</dbReference>
<evidence type="ECO:0000256" key="4">
    <source>
        <dbReference type="ARBA" id="ARBA00024042"/>
    </source>
</evidence>
<dbReference type="InterPro" id="IPR037396">
    <property type="entry name" value="FMN_HAD"/>
</dbReference>
<evidence type="ECO:0000256" key="1">
    <source>
        <dbReference type="ARBA" id="ARBA00001917"/>
    </source>
</evidence>
<evidence type="ECO:0000313" key="9">
    <source>
        <dbReference type="Proteomes" id="UP001497382"/>
    </source>
</evidence>
<feature type="domain" description="FMN hydroxy acid dehydrogenase" evidence="7">
    <location>
        <begin position="87"/>
        <end position="437"/>
    </location>
</feature>
<accession>A0AAV2A8H5</accession>
<dbReference type="Pfam" id="PF01070">
    <property type="entry name" value="FMN_dh"/>
    <property type="match status" value="1"/>
</dbReference>
<dbReference type="PROSITE" id="PS00557">
    <property type="entry name" value="FMN_HYDROXY_ACID_DH_1"/>
    <property type="match status" value="1"/>
</dbReference>
<dbReference type="PROSITE" id="PS51349">
    <property type="entry name" value="FMN_HYDROXY_ACID_DH_2"/>
    <property type="match status" value="1"/>
</dbReference>
<evidence type="ECO:0000259" key="7">
    <source>
        <dbReference type="PROSITE" id="PS51349"/>
    </source>
</evidence>
<evidence type="ECO:0000256" key="2">
    <source>
        <dbReference type="ARBA" id="ARBA00013087"/>
    </source>
</evidence>
<dbReference type="Proteomes" id="UP001497382">
    <property type="component" value="Unassembled WGS sequence"/>
</dbReference>
<protein>
    <recommendedName>
        <fullName evidence="2">(S)-2-hydroxy-acid oxidase</fullName>
        <ecNumber evidence="2">1.1.3.15</ecNumber>
    </recommendedName>
</protein>
<organism evidence="8 9">
    <name type="scientific">Larinioides sclopetarius</name>
    <dbReference type="NCBI Taxonomy" id="280406"/>
    <lineage>
        <taxon>Eukaryota</taxon>
        <taxon>Metazoa</taxon>
        <taxon>Ecdysozoa</taxon>
        <taxon>Arthropoda</taxon>
        <taxon>Chelicerata</taxon>
        <taxon>Arachnida</taxon>
        <taxon>Araneae</taxon>
        <taxon>Araneomorphae</taxon>
        <taxon>Entelegynae</taxon>
        <taxon>Araneoidea</taxon>
        <taxon>Araneidae</taxon>
        <taxon>Larinioides</taxon>
    </lineage>
</organism>
<name>A0AAV2A8H5_9ARAC</name>
<dbReference type="GO" id="GO:0001561">
    <property type="term" value="P:fatty acid alpha-oxidation"/>
    <property type="evidence" value="ECO:0007669"/>
    <property type="project" value="TreeGrafter"/>
</dbReference>
<dbReference type="Gene3D" id="3.20.20.70">
    <property type="entry name" value="Aldolase class I"/>
    <property type="match status" value="1"/>
</dbReference>
<proteinExistence type="inferred from homology"/>
<comment type="similarity">
    <text evidence="4">Belongs to the FMN-dependent alpha-hydroxy acid dehydrogenase family.</text>
</comment>
<dbReference type="AlphaFoldDB" id="A0AAV2A8H5"/>
<comment type="catalytic activity">
    <reaction evidence="5">
        <text>a (2S)-2-hydroxycarboxylate + O2 = a 2-oxocarboxylate + H2O2</text>
        <dbReference type="Rhea" id="RHEA:16789"/>
        <dbReference type="ChEBI" id="CHEBI:15379"/>
        <dbReference type="ChEBI" id="CHEBI:16240"/>
        <dbReference type="ChEBI" id="CHEBI:35179"/>
        <dbReference type="ChEBI" id="CHEBI:58123"/>
        <dbReference type="EC" id="1.1.3.15"/>
    </reaction>
    <physiologicalReaction direction="left-to-right" evidence="5">
        <dbReference type="Rhea" id="RHEA:16790"/>
    </physiologicalReaction>
</comment>
<comment type="catalytic activity">
    <reaction evidence="6">
        <text>2-hydroxyoctanoate + O2 = 2-oxooctanoate + H2O2</text>
        <dbReference type="Rhea" id="RHEA:67940"/>
        <dbReference type="ChEBI" id="CHEBI:15379"/>
        <dbReference type="ChEBI" id="CHEBI:16240"/>
        <dbReference type="ChEBI" id="CHEBI:133514"/>
        <dbReference type="ChEBI" id="CHEBI:176689"/>
    </reaction>
    <physiologicalReaction direction="left-to-right" evidence="6">
        <dbReference type="Rhea" id="RHEA:67941"/>
    </physiologicalReaction>
</comment>
<comment type="cofactor">
    <cofactor evidence="1">
        <name>FMN</name>
        <dbReference type="ChEBI" id="CHEBI:58210"/>
    </cofactor>
</comment>
<evidence type="ECO:0000256" key="3">
    <source>
        <dbReference type="ARBA" id="ARBA00023002"/>
    </source>
</evidence>
<dbReference type="SUPFAM" id="SSF51395">
    <property type="entry name" value="FMN-linked oxidoreductases"/>
    <property type="match status" value="1"/>
</dbReference>
<evidence type="ECO:0000256" key="5">
    <source>
        <dbReference type="ARBA" id="ARBA00029325"/>
    </source>
</evidence>